<dbReference type="GO" id="GO:0003677">
    <property type="term" value="F:DNA binding"/>
    <property type="evidence" value="ECO:0007669"/>
    <property type="project" value="UniProtKB-KW"/>
</dbReference>
<dbReference type="Gene3D" id="3.30.1330.80">
    <property type="entry name" value="Hypothetical protein, similar to alpha- acetolactate decarboxylase, domain 2"/>
    <property type="match status" value="1"/>
</dbReference>
<proteinExistence type="predicted"/>
<dbReference type="PANTHER" id="PTHR34988:SF1">
    <property type="entry name" value="DNA-BINDING PROTEIN"/>
    <property type="match status" value="1"/>
</dbReference>
<name>A0AAU8ACX7_9RHOB</name>
<protein>
    <submittedName>
        <fullName evidence="2">DNA-binding protein</fullName>
    </submittedName>
</protein>
<dbReference type="PROSITE" id="PS51742">
    <property type="entry name" value="PPC"/>
    <property type="match status" value="1"/>
</dbReference>
<dbReference type="EMBL" id="CP123384">
    <property type="protein sequence ID" value="XCC92474.1"/>
    <property type="molecule type" value="Genomic_DNA"/>
</dbReference>
<dbReference type="AlphaFoldDB" id="A0AAU8ACX7"/>
<evidence type="ECO:0000313" key="2">
    <source>
        <dbReference type="EMBL" id="XCC92474.1"/>
    </source>
</evidence>
<evidence type="ECO:0000259" key="1">
    <source>
        <dbReference type="PROSITE" id="PS51742"/>
    </source>
</evidence>
<reference evidence="2" key="1">
    <citation type="submission" date="2023-02" db="EMBL/GenBank/DDBJ databases">
        <title>Description and genomic characterization of Salipiger bruguierae sp. nov., isolated from the sediment of mangrove plant Bruguiera sexangula.</title>
        <authorList>
            <person name="Long M."/>
        </authorList>
    </citation>
    <scope>NUCLEOTIDE SEQUENCE</scope>
    <source>
        <strain evidence="2">H15</strain>
    </source>
</reference>
<organism evidence="2">
    <name type="scientific">Alloyangia sp. H15</name>
    <dbReference type="NCBI Taxonomy" id="3029062"/>
    <lineage>
        <taxon>Bacteria</taxon>
        <taxon>Pseudomonadati</taxon>
        <taxon>Pseudomonadota</taxon>
        <taxon>Alphaproteobacteria</taxon>
        <taxon>Rhodobacterales</taxon>
        <taxon>Roseobacteraceae</taxon>
        <taxon>Alloyangia</taxon>
    </lineage>
</organism>
<dbReference type="SUPFAM" id="SSF117856">
    <property type="entry name" value="AF0104/ALDC/Ptd012-like"/>
    <property type="match status" value="1"/>
</dbReference>
<accession>A0AAU8ACX7</accession>
<dbReference type="CDD" id="cd11378">
    <property type="entry name" value="DUF296"/>
    <property type="match status" value="1"/>
</dbReference>
<sequence length="141" mass="14828">MSADLKSTWPGAATRLLALRLLPGDDLRAALDAAFVAEREHAGFVVACVGSLSTVCLRPAGLDSALSLQVTLEIVSLSGTFSEQGPHLHIAVSDSKGAMLGGHLLEGSIVRTTAEVILGLAPVHFRRALDPRTGYPELLFE</sequence>
<dbReference type="Pfam" id="PF03479">
    <property type="entry name" value="PCC"/>
    <property type="match status" value="1"/>
</dbReference>
<dbReference type="RefSeq" id="WP_353471304.1">
    <property type="nucleotide sequence ID" value="NZ_CP123384.1"/>
</dbReference>
<gene>
    <name evidence="2" type="ORF">PVT71_08175</name>
</gene>
<keyword evidence="2" id="KW-0238">DNA-binding</keyword>
<dbReference type="PANTHER" id="PTHR34988">
    <property type="entry name" value="PROTEIN, PUTATIVE-RELATED"/>
    <property type="match status" value="1"/>
</dbReference>
<dbReference type="InterPro" id="IPR005175">
    <property type="entry name" value="PPC_dom"/>
</dbReference>
<feature type="domain" description="PPC" evidence="1">
    <location>
        <begin position="11"/>
        <end position="141"/>
    </location>
</feature>